<dbReference type="OrthoDB" id="1045822at2759"/>
<keyword evidence="4" id="KW-1185">Reference proteome</keyword>
<name>R7V9Z4_CAPTE</name>
<dbReference type="AlphaFoldDB" id="R7V9Z4"/>
<evidence type="ECO:0000256" key="1">
    <source>
        <dbReference type="ARBA" id="ARBA00009024"/>
    </source>
</evidence>
<dbReference type="InterPro" id="IPR006461">
    <property type="entry name" value="PLAC_motif_containing"/>
</dbReference>
<proteinExistence type="inferred from homology"/>
<dbReference type="Pfam" id="PF04749">
    <property type="entry name" value="PLAC8"/>
    <property type="match status" value="1"/>
</dbReference>
<reference evidence="2 4" key="2">
    <citation type="journal article" date="2013" name="Nature">
        <title>Insights into bilaterian evolution from three spiralian genomes.</title>
        <authorList>
            <person name="Simakov O."/>
            <person name="Marletaz F."/>
            <person name="Cho S.J."/>
            <person name="Edsinger-Gonzales E."/>
            <person name="Havlak P."/>
            <person name="Hellsten U."/>
            <person name="Kuo D.H."/>
            <person name="Larsson T."/>
            <person name="Lv J."/>
            <person name="Arendt D."/>
            <person name="Savage R."/>
            <person name="Osoegawa K."/>
            <person name="de Jong P."/>
            <person name="Grimwood J."/>
            <person name="Chapman J.A."/>
            <person name="Shapiro H."/>
            <person name="Aerts A."/>
            <person name="Otillar R.P."/>
            <person name="Terry A.Y."/>
            <person name="Boore J.L."/>
            <person name="Grigoriev I.V."/>
            <person name="Lindberg D.R."/>
            <person name="Seaver E.C."/>
            <person name="Weisblat D.A."/>
            <person name="Putnam N.H."/>
            <person name="Rokhsar D.S."/>
        </authorList>
    </citation>
    <scope>NUCLEOTIDE SEQUENCE</scope>
    <source>
        <strain evidence="2 4">I ESC-2004</strain>
    </source>
</reference>
<sequence length="106" mass="11460">MADWKNGLCGCFGNCGLCIVTYFAPCVTAGRVAETQGKGCCLYGCLSILGPIGIYTRATVRKMVREQKGIEGSFCNDCVMHWFCGMCALVQEGQEVDAGGNEMQRQ</sequence>
<accession>R7V9Z4</accession>
<evidence type="ECO:0000313" key="3">
    <source>
        <dbReference type="EnsemblMetazoa" id="CapteP224572"/>
    </source>
</evidence>
<reference evidence="4" key="1">
    <citation type="submission" date="2012-12" db="EMBL/GenBank/DDBJ databases">
        <authorList>
            <person name="Hellsten U."/>
            <person name="Grimwood J."/>
            <person name="Chapman J.A."/>
            <person name="Shapiro H."/>
            <person name="Aerts A."/>
            <person name="Otillar R.P."/>
            <person name="Terry A.Y."/>
            <person name="Boore J.L."/>
            <person name="Simakov O."/>
            <person name="Marletaz F."/>
            <person name="Cho S.-J."/>
            <person name="Edsinger-Gonzales E."/>
            <person name="Havlak P."/>
            <person name="Kuo D.-H."/>
            <person name="Larsson T."/>
            <person name="Lv J."/>
            <person name="Arendt D."/>
            <person name="Savage R."/>
            <person name="Osoegawa K."/>
            <person name="de Jong P."/>
            <person name="Lindberg D.R."/>
            <person name="Seaver E.C."/>
            <person name="Weisblat D.A."/>
            <person name="Putnam N.H."/>
            <person name="Grigoriev I.V."/>
            <person name="Rokhsar D.S."/>
        </authorList>
    </citation>
    <scope>NUCLEOTIDE SEQUENCE</scope>
    <source>
        <strain evidence="4">I ESC-2004</strain>
    </source>
</reference>
<protein>
    <submittedName>
        <fullName evidence="2 3">Uncharacterized protein</fullName>
    </submittedName>
</protein>
<dbReference type="EnsemblMetazoa" id="CapteT224572">
    <property type="protein sequence ID" value="CapteP224572"/>
    <property type="gene ID" value="CapteG224572"/>
</dbReference>
<dbReference type="EMBL" id="AMQN01000643">
    <property type="status" value="NOT_ANNOTATED_CDS"/>
    <property type="molecule type" value="Genomic_DNA"/>
</dbReference>
<reference evidence="3" key="3">
    <citation type="submission" date="2015-06" db="UniProtKB">
        <authorList>
            <consortium name="EnsemblMetazoa"/>
        </authorList>
    </citation>
    <scope>IDENTIFICATION</scope>
</reference>
<evidence type="ECO:0000313" key="4">
    <source>
        <dbReference type="Proteomes" id="UP000014760"/>
    </source>
</evidence>
<gene>
    <name evidence="2" type="ORF">CAPTEDRAFT_224572</name>
</gene>
<evidence type="ECO:0000313" key="2">
    <source>
        <dbReference type="EMBL" id="ELU15424.1"/>
    </source>
</evidence>
<dbReference type="STRING" id="283909.R7V9Z4"/>
<dbReference type="EMBL" id="KB293808">
    <property type="protein sequence ID" value="ELU15424.1"/>
    <property type="molecule type" value="Genomic_DNA"/>
</dbReference>
<dbReference type="OMA" id="CAMIQEY"/>
<dbReference type="HOGENOM" id="CLU_083147_6_1_1"/>
<dbReference type="NCBIfam" id="TIGR01571">
    <property type="entry name" value="A_thal_Cys_rich"/>
    <property type="match status" value="1"/>
</dbReference>
<dbReference type="Proteomes" id="UP000014760">
    <property type="component" value="Unassembled WGS sequence"/>
</dbReference>
<dbReference type="PANTHER" id="PTHR15907">
    <property type="entry name" value="DUF614 FAMILY PROTEIN-RELATED"/>
    <property type="match status" value="1"/>
</dbReference>
<comment type="similarity">
    <text evidence="1">Belongs to the cornifelin family.</text>
</comment>
<organism evidence="2">
    <name type="scientific">Capitella teleta</name>
    <name type="common">Polychaete worm</name>
    <dbReference type="NCBI Taxonomy" id="283909"/>
    <lineage>
        <taxon>Eukaryota</taxon>
        <taxon>Metazoa</taxon>
        <taxon>Spiralia</taxon>
        <taxon>Lophotrochozoa</taxon>
        <taxon>Annelida</taxon>
        <taxon>Polychaeta</taxon>
        <taxon>Sedentaria</taxon>
        <taxon>Scolecida</taxon>
        <taxon>Capitellidae</taxon>
        <taxon>Capitella</taxon>
    </lineage>
</organism>